<dbReference type="AlphaFoldDB" id="A0A4W3JSU8"/>
<reference evidence="5" key="1">
    <citation type="journal article" date="2006" name="Science">
        <title>Ancient noncoding elements conserved in the human genome.</title>
        <authorList>
            <person name="Venkatesh B."/>
            <person name="Kirkness E.F."/>
            <person name="Loh Y.H."/>
            <person name="Halpern A.L."/>
            <person name="Lee A.P."/>
            <person name="Johnson J."/>
            <person name="Dandona N."/>
            <person name="Viswanathan L.D."/>
            <person name="Tay A."/>
            <person name="Venter J.C."/>
            <person name="Strausberg R.L."/>
            <person name="Brenner S."/>
        </authorList>
    </citation>
    <scope>NUCLEOTIDE SEQUENCE [LARGE SCALE GENOMIC DNA]</scope>
</reference>
<evidence type="ECO:0000259" key="3">
    <source>
        <dbReference type="PROSITE" id="PS50200"/>
    </source>
</evidence>
<keyword evidence="1" id="KW-0175">Coiled coil</keyword>
<dbReference type="STRING" id="7868.ENSCMIP00000046579"/>
<evidence type="ECO:0000256" key="2">
    <source>
        <dbReference type="SAM" id="MobiDB-lite"/>
    </source>
</evidence>
<reference evidence="4" key="5">
    <citation type="submission" date="2025-09" db="UniProtKB">
        <authorList>
            <consortium name="Ensembl"/>
        </authorList>
    </citation>
    <scope>IDENTIFICATION</scope>
</reference>
<feature type="compositionally biased region" description="Polar residues" evidence="2">
    <location>
        <begin position="384"/>
        <end position="404"/>
    </location>
</feature>
<dbReference type="PANTHER" id="PTHR15286:SF11">
    <property type="entry name" value="RAS ASSOCIATION DOMAIN-CONTAINING PROTEIN 7"/>
    <property type="match status" value="1"/>
</dbReference>
<dbReference type="SUPFAM" id="SSF54236">
    <property type="entry name" value="Ubiquitin-like"/>
    <property type="match status" value="1"/>
</dbReference>
<feature type="compositionally biased region" description="Polar residues" evidence="2">
    <location>
        <begin position="131"/>
        <end position="145"/>
    </location>
</feature>
<dbReference type="OMA" id="EFHHWRE"/>
<accession>A0A4W3JSU8</accession>
<dbReference type="CDD" id="cd16135">
    <property type="entry name" value="RA_RASSF7"/>
    <property type="match status" value="1"/>
</dbReference>
<feature type="domain" description="Ras-associating" evidence="3">
    <location>
        <begin position="1"/>
        <end position="82"/>
    </location>
</feature>
<organism evidence="4 5">
    <name type="scientific">Callorhinchus milii</name>
    <name type="common">Ghost shark</name>
    <dbReference type="NCBI Taxonomy" id="7868"/>
    <lineage>
        <taxon>Eukaryota</taxon>
        <taxon>Metazoa</taxon>
        <taxon>Chordata</taxon>
        <taxon>Craniata</taxon>
        <taxon>Vertebrata</taxon>
        <taxon>Chondrichthyes</taxon>
        <taxon>Holocephali</taxon>
        <taxon>Chimaeriformes</taxon>
        <taxon>Callorhinchidae</taxon>
        <taxon>Callorhinchus</taxon>
    </lineage>
</organism>
<dbReference type="GO" id="GO:0007165">
    <property type="term" value="P:signal transduction"/>
    <property type="evidence" value="ECO:0007669"/>
    <property type="project" value="InterPro"/>
</dbReference>
<dbReference type="Pfam" id="PF00788">
    <property type="entry name" value="RA"/>
    <property type="match status" value="1"/>
</dbReference>
<dbReference type="InterPro" id="IPR000159">
    <property type="entry name" value="RA_dom"/>
</dbReference>
<dbReference type="Gene3D" id="3.10.20.90">
    <property type="entry name" value="Phosphatidylinositol 3-kinase Catalytic Subunit, Chain A, domain 1"/>
    <property type="match status" value="1"/>
</dbReference>
<evidence type="ECO:0000313" key="4">
    <source>
        <dbReference type="Ensembl" id="ENSCMIP00000046579.1"/>
    </source>
</evidence>
<dbReference type="InParanoid" id="A0A4W3JSU8"/>
<dbReference type="InterPro" id="IPR033593">
    <property type="entry name" value="N-RASSF"/>
</dbReference>
<gene>
    <name evidence="4" type="primary">LOC103189082</name>
</gene>
<feature type="compositionally biased region" description="Basic and acidic residues" evidence="2">
    <location>
        <begin position="146"/>
        <end position="164"/>
    </location>
</feature>
<feature type="region of interest" description="Disordered" evidence="2">
    <location>
        <begin position="80"/>
        <end position="164"/>
    </location>
</feature>
<feature type="compositionally biased region" description="Basic and acidic residues" evidence="2">
    <location>
        <begin position="84"/>
        <end position="103"/>
    </location>
</feature>
<proteinExistence type="predicted"/>
<dbReference type="GeneTree" id="ENSGT00950000182839"/>
<name>A0A4W3JSU8_CALMI</name>
<reference evidence="4" key="4">
    <citation type="submission" date="2025-08" db="UniProtKB">
        <authorList>
            <consortium name="Ensembl"/>
        </authorList>
    </citation>
    <scope>IDENTIFICATION</scope>
</reference>
<reference evidence="5" key="2">
    <citation type="journal article" date="2007" name="PLoS Biol.">
        <title>Survey sequencing and comparative analysis of the elephant shark (Callorhinchus milii) genome.</title>
        <authorList>
            <person name="Venkatesh B."/>
            <person name="Kirkness E.F."/>
            <person name="Loh Y.H."/>
            <person name="Halpern A.L."/>
            <person name="Lee A.P."/>
            <person name="Johnson J."/>
            <person name="Dandona N."/>
            <person name="Viswanathan L.D."/>
            <person name="Tay A."/>
            <person name="Venter J.C."/>
            <person name="Strausberg R.L."/>
            <person name="Brenner S."/>
        </authorList>
    </citation>
    <scope>NUCLEOTIDE SEQUENCE [LARGE SCALE GENOMIC DNA]</scope>
</reference>
<dbReference type="SMART" id="SM00314">
    <property type="entry name" value="RA"/>
    <property type="match status" value="1"/>
</dbReference>
<dbReference type="Ensembl" id="ENSCMIT00000047240.1">
    <property type="protein sequence ID" value="ENSCMIP00000046579.1"/>
    <property type="gene ID" value="ENSCMIG00000019150.1"/>
</dbReference>
<evidence type="ECO:0000313" key="5">
    <source>
        <dbReference type="Proteomes" id="UP000314986"/>
    </source>
</evidence>
<dbReference type="Proteomes" id="UP000314986">
    <property type="component" value="Unassembled WGS sequence"/>
</dbReference>
<dbReference type="PANTHER" id="PTHR15286">
    <property type="entry name" value="RAS-ASSOCIATING DOMAIN CONTAINING PROTEIN"/>
    <property type="match status" value="1"/>
</dbReference>
<feature type="region of interest" description="Disordered" evidence="2">
    <location>
        <begin position="361"/>
        <end position="413"/>
    </location>
</feature>
<sequence length="413" mass="46719">MELKVWVDGVQRVVCGVTEETTCQEVVIALAQAIGQTGRYVLIQRLRDTERQLLAGESPLQLLTKCGQYANDVQFILRRTGASRSERPASDEGSARGPDRTFGRPDLPVALTPTLPGGTQAPKRREPKKSLTFTGGTALGITQLTGRDKWRERKQNGTQERTRGASNKEELFKMILQQKEMLHSVAAQHESVDREITSQEQATVSDFESELVRLERLVRGNEGEIREGEFWENELEMERSREHKLQESLGELKKNLKESVQRLQEVSSRSQDLDRELTQERDTVRRLKAAHRLSLTGTKEASARIRAEIEAKEQETLQIQASIIEVERALEQAVMSSQTGTSAAVFQWKPEDEEQLSNFAHQLPPSHRNGDIHISDPDSPPRPTTKQFLGNPRNLQNPLVSSLTPGEFHHWRE</sequence>
<keyword evidence="5" id="KW-1185">Reference proteome</keyword>
<feature type="coiled-coil region" evidence="1">
    <location>
        <begin position="246"/>
        <end position="315"/>
    </location>
</feature>
<reference evidence="5" key="3">
    <citation type="journal article" date="2014" name="Nature">
        <title>Elephant shark genome provides unique insights into gnathostome evolution.</title>
        <authorList>
            <consortium name="International Elephant Shark Genome Sequencing Consortium"/>
            <person name="Venkatesh B."/>
            <person name="Lee A.P."/>
            <person name="Ravi V."/>
            <person name="Maurya A.K."/>
            <person name="Lian M.M."/>
            <person name="Swann J.B."/>
            <person name="Ohta Y."/>
            <person name="Flajnik M.F."/>
            <person name="Sutoh Y."/>
            <person name="Kasahara M."/>
            <person name="Hoon S."/>
            <person name="Gangu V."/>
            <person name="Roy S.W."/>
            <person name="Irimia M."/>
            <person name="Korzh V."/>
            <person name="Kondrychyn I."/>
            <person name="Lim Z.W."/>
            <person name="Tay B.H."/>
            <person name="Tohari S."/>
            <person name="Kong K.W."/>
            <person name="Ho S."/>
            <person name="Lorente-Galdos B."/>
            <person name="Quilez J."/>
            <person name="Marques-Bonet T."/>
            <person name="Raney B.J."/>
            <person name="Ingham P.W."/>
            <person name="Tay A."/>
            <person name="Hillier L.W."/>
            <person name="Minx P."/>
            <person name="Boehm T."/>
            <person name="Wilson R.K."/>
            <person name="Brenner S."/>
            <person name="Warren W.C."/>
        </authorList>
    </citation>
    <scope>NUCLEOTIDE SEQUENCE [LARGE SCALE GENOMIC DNA]</scope>
</reference>
<dbReference type="InterPro" id="IPR029071">
    <property type="entry name" value="Ubiquitin-like_domsf"/>
</dbReference>
<dbReference type="OrthoDB" id="10051571at2759"/>
<dbReference type="PROSITE" id="PS50200">
    <property type="entry name" value="RA"/>
    <property type="match status" value="1"/>
</dbReference>
<protein>
    <submittedName>
        <fullName evidence="4">Ras association domain family member 7a</fullName>
    </submittedName>
</protein>
<dbReference type="InterPro" id="IPR033631">
    <property type="entry name" value="RASSF7_RA"/>
</dbReference>
<dbReference type="GeneID" id="103189082"/>
<evidence type="ECO:0000256" key="1">
    <source>
        <dbReference type="SAM" id="Coils"/>
    </source>
</evidence>